<dbReference type="GO" id="GO:0006123">
    <property type="term" value="P:mitochondrial electron transport, cytochrome c to oxygen"/>
    <property type="evidence" value="ECO:0007669"/>
    <property type="project" value="TreeGrafter"/>
</dbReference>
<dbReference type="PANTHER" id="PTHR11504:SF9">
    <property type="entry name" value="CYTOCHROME C OXIDASE SUBUNIT 6A-LIKE"/>
    <property type="match status" value="1"/>
</dbReference>
<evidence type="ECO:0000256" key="4">
    <source>
        <dbReference type="ARBA" id="ARBA00022692"/>
    </source>
</evidence>
<dbReference type="Gene3D" id="4.10.95.10">
    <property type="entry name" value="Cytochrome c oxidase, subunit VIa"/>
    <property type="match status" value="1"/>
</dbReference>
<evidence type="ECO:0000256" key="5">
    <source>
        <dbReference type="ARBA" id="ARBA00022792"/>
    </source>
</evidence>
<sequence length="221" mass="24763">AVWIYLYTLQHGWPQRLLLIGLVVDIGEAALAAVLPVEMRGHEDTCATVLTGALSPQASDLAIFIHLVEFKNGQLDLLLLVLVLLGGGVVLLLALLGATSQPQHKVEKVKQGNMASLNAAKFFRNFSKSAVRFAEHGGEQSHEAGEQLWKRLTYFVAFPAIALCGINVYLAEKEHAKHYHRPEYRPYEYLHVRSKRYPWGDGNHTLFHNPKKNWVPGGYEE</sequence>
<comment type="subcellular location">
    <subcellularLocation>
        <location evidence="1">Mitochondrion inner membrane</location>
        <topology evidence="1">Single-pass membrane protein</topology>
    </subcellularLocation>
</comment>
<keyword evidence="5 12" id="KW-0999">Mitochondrion inner membrane</keyword>
<keyword evidence="8" id="KW-0560">Oxidoreductase</keyword>
<dbReference type="InterPro" id="IPR001349">
    <property type="entry name" value="Cyt_c_oxidase_su6a"/>
</dbReference>
<keyword evidence="10 12" id="KW-0472">Membrane</keyword>
<keyword evidence="6" id="KW-0809">Transit peptide</keyword>
<dbReference type="SUPFAM" id="SSF81411">
    <property type="entry name" value="Mitochondrial cytochrome c oxidase subunit VIa"/>
    <property type="match status" value="1"/>
</dbReference>
<feature type="transmembrane region" description="Helical" evidence="13">
    <location>
        <begin position="17"/>
        <end position="35"/>
    </location>
</feature>
<name>A0A023G392_AMBTT</name>
<evidence type="ECO:0000256" key="10">
    <source>
        <dbReference type="ARBA" id="ARBA00023136"/>
    </source>
</evidence>
<dbReference type="UniPathway" id="UPA00705"/>
<feature type="non-terminal residue" evidence="14">
    <location>
        <position position="1"/>
    </location>
</feature>
<evidence type="ECO:0000256" key="8">
    <source>
        <dbReference type="ARBA" id="ARBA00023002"/>
    </source>
</evidence>
<dbReference type="EMBL" id="GBBM01007256">
    <property type="protein sequence ID" value="JAC28162.1"/>
    <property type="molecule type" value="mRNA"/>
</dbReference>
<evidence type="ECO:0000256" key="6">
    <source>
        <dbReference type="ARBA" id="ARBA00022946"/>
    </source>
</evidence>
<dbReference type="PANTHER" id="PTHR11504">
    <property type="entry name" value="CYTOCHROME C OXIDASE POLYPEPTIDE VIA"/>
    <property type="match status" value="1"/>
</dbReference>
<evidence type="ECO:0000256" key="11">
    <source>
        <dbReference type="RuleBase" id="RU004396"/>
    </source>
</evidence>
<keyword evidence="4 13" id="KW-0812">Transmembrane</keyword>
<dbReference type="PROSITE" id="PS01329">
    <property type="entry name" value="COX6A"/>
    <property type="match status" value="1"/>
</dbReference>
<keyword evidence="7 13" id="KW-1133">Transmembrane helix</keyword>
<dbReference type="GO" id="GO:0016491">
    <property type="term" value="F:oxidoreductase activity"/>
    <property type="evidence" value="ECO:0007669"/>
    <property type="project" value="UniProtKB-KW"/>
</dbReference>
<organism evidence="14">
    <name type="scientific">Amblyomma triste</name>
    <name type="common">Neotropical tick</name>
    <dbReference type="NCBI Taxonomy" id="251400"/>
    <lineage>
        <taxon>Eukaryota</taxon>
        <taxon>Metazoa</taxon>
        <taxon>Ecdysozoa</taxon>
        <taxon>Arthropoda</taxon>
        <taxon>Chelicerata</taxon>
        <taxon>Arachnida</taxon>
        <taxon>Acari</taxon>
        <taxon>Parasitiformes</taxon>
        <taxon>Ixodida</taxon>
        <taxon>Ixodoidea</taxon>
        <taxon>Ixodidae</taxon>
        <taxon>Amblyomminae</taxon>
        <taxon>Amblyomma</taxon>
    </lineage>
</organism>
<evidence type="ECO:0000313" key="14">
    <source>
        <dbReference type="EMBL" id="JAC28162.1"/>
    </source>
</evidence>
<accession>A0A023G392</accession>
<dbReference type="GO" id="GO:0030234">
    <property type="term" value="F:enzyme regulator activity"/>
    <property type="evidence" value="ECO:0007669"/>
    <property type="project" value="TreeGrafter"/>
</dbReference>
<feature type="transmembrane region" description="Helical" evidence="13">
    <location>
        <begin position="152"/>
        <end position="171"/>
    </location>
</feature>
<comment type="similarity">
    <text evidence="3 11">Belongs to the cytochrome c oxidase subunit 6A family.</text>
</comment>
<dbReference type="InterPro" id="IPR018507">
    <property type="entry name" value="Cyt_c_oxidase_su6a_CS"/>
</dbReference>
<comment type="pathway">
    <text evidence="2">Energy metabolism; oxidative phosphorylation.</text>
</comment>
<dbReference type="Pfam" id="PF02046">
    <property type="entry name" value="COX6A"/>
    <property type="match status" value="1"/>
</dbReference>
<feature type="transmembrane region" description="Helical" evidence="13">
    <location>
        <begin position="77"/>
        <end position="98"/>
    </location>
</feature>
<proteinExistence type="evidence at transcript level"/>
<protein>
    <recommendedName>
        <fullName evidence="12">Cytochrome c oxidase subunit</fullName>
    </recommendedName>
    <alternativeName>
        <fullName evidence="12">Cytochrome c oxidase polypeptide VIa</fullName>
    </alternativeName>
</protein>
<dbReference type="AlphaFoldDB" id="A0A023G392"/>
<dbReference type="GO" id="GO:0005743">
    <property type="term" value="C:mitochondrial inner membrane"/>
    <property type="evidence" value="ECO:0007669"/>
    <property type="project" value="UniProtKB-SubCell"/>
</dbReference>
<evidence type="ECO:0000256" key="12">
    <source>
        <dbReference type="RuleBase" id="RU004397"/>
    </source>
</evidence>
<evidence type="ECO:0000256" key="1">
    <source>
        <dbReference type="ARBA" id="ARBA00004434"/>
    </source>
</evidence>
<dbReference type="FunFam" id="4.10.95.10:FF:000001">
    <property type="entry name" value="Cytochrome c oxidase subunit 6A, mitochondrial"/>
    <property type="match status" value="1"/>
</dbReference>
<reference evidence="14" key="1">
    <citation type="submission" date="2014-03" db="EMBL/GenBank/DDBJ databases">
        <title>The sialotranscriptome of Amblyomma triste, Amblyomma parvum and Amblyomma cajennense ticks, uncovered by 454-based RNA-seq.</title>
        <authorList>
            <person name="Garcia G.R."/>
            <person name="Gardinassi L.G."/>
            <person name="Ribeiro J.M."/>
            <person name="Anatriello E."/>
            <person name="Ferreira B.R."/>
            <person name="Moreira H.N."/>
            <person name="Mafra C."/>
            <person name="Olegario M.M."/>
            <person name="Szabo P.J."/>
            <person name="Miranda-Santos I.K."/>
            <person name="Maruyama S.R."/>
        </authorList>
    </citation>
    <scope>NUCLEOTIDE SEQUENCE</scope>
    <source>
        <strain evidence="14">Mato Grasso do Sul</strain>
        <tissue evidence="14">Salivary glands</tissue>
    </source>
</reference>
<keyword evidence="9 12" id="KW-0496">Mitochondrion</keyword>
<dbReference type="InterPro" id="IPR036418">
    <property type="entry name" value="Cyt_c_oxidase_su6a_sf"/>
</dbReference>
<evidence type="ECO:0000256" key="2">
    <source>
        <dbReference type="ARBA" id="ARBA00004673"/>
    </source>
</evidence>
<evidence type="ECO:0000256" key="13">
    <source>
        <dbReference type="SAM" id="Phobius"/>
    </source>
</evidence>
<evidence type="ECO:0000256" key="3">
    <source>
        <dbReference type="ARBA" id="ARBA00005553"/>
    </source>
</evidence>
<evidence type="ECO:0000256" key="9">
    <source>
        <dbReference type="ARBA" id="ARBA00023128"/>
    </source>
</evidence>
<evidence type="ECO:0000256" key="7">
    <source>
        <dbReference type="ARBA" id="ARBA00022989"/>
    </source>
</evidence>